<feature type="region of interest" description="Disordered" evidence="8">
    <location>
        <begin position="1"/>
        <end position="77"/>
    </location>
</feature>
<dbReference type="HOGENOM" id="CLU_2254033_0_0_1"/>
<dbReference type="PANTHER" id="PTHR13437">
    <property type="entry name" value="NUCLEOPORIN P58/P45 NUCLEOPORIN-LIKE PROTEIN 1"/>
    <property type="match status" value="1"/>
</dbReference>
<comment type="subcellular location">
    <subcellularLocation>
        <location evidence="1">Nucleus</location>
        <location evidence="1">Nuclear pore complex</location>
    </subcellularLocation>
</comment>
<protein>
    <submittedName>
        <fullName evidence="9">Uncharacterized protein</fullName>
    </submittedName>
</protein>
<evidence type="ECO:0000256" key="5">
    <source>
        <dbReference type="ARBA" id="ARBA00023010"/>
    </source>
</evidence>
<evidence type="ECO:0000256" key="4">
    <source>
        <dbReference type="ARBA" id="ARBA00022927"/>
    </source>
</evidence>
<organism evidence="9">
    <name type="scientific">Oryza barthii</name>
    <dbReference type="NCBI Taxonomy" id="65489"/>
    <lineage>
        <taxon>Eukaryota</taxon>
        <taxon>Viridiplantae</taxon>
        <taxon>Streptophyta</taxon>
        <taxon>Embryophyta</taxon>
        <taxon>Tracheophyta</taxon>
        <taxon>Spermatophyta</taxon>
        <taxon>Magnoliopsida</taxon>
        <taxon>Liliopsida</taxon>
        <taxon>Poales</taxon>
        <taxon>Poaceae</taxon>
        <taxon>BOP clade</taxon>
        <taxon>Oryzoideae</taxon>
        <taxon>Oryzeae</taxon>
        <taxon>Oryzinae</taxon>
        <taxon>Oryza</taxon>
    </lineage>
</organism>
<evidence type="ECO:0000256" key="7">
    <source>
        <dbReference type="ARBA" id="ARBA00023242"/>
    </source>
</evidence>
<sequence length="107" mass="12025">MAFSFASPAPQNPFQTPAQAPSLSPSPFQFNLQQPQQQQQQPPPQQQAAPAAQPQQQQQQQQLMLYTTDGKPAGYNTKWEELHAESQKALLQIEYGFPPRFPLFCGK</sequence>
<evidence type="ECO:0000256" key="2">
    <source>
        <dbReference type="ARBA" id="ARBA00022448"/>
    </source>
</evidence>
<keyword evidence="10" id="KW-1185">Reference proteome</keyword>
<evidence type="ECO:0000256" key="1">
    <source>
        <dbReference type="ARBA" id="ARBA00004567"/>
    </source>
</evidence>
<feature type="compositionally biased region" description="Polar residues" evidence="8">
    <location>
        <begin position="12"/>
        <end position="32"/>
    </location>
</feature>
<evidence type="ECO:0000256" key="8">
    <source>
        <dbReference type="SAM" id="MobiDB-lite"/>
    </source>
</evidence>
<dbReference type="GO" id="GO:0017056">
    <property type="term" value="F:structural constituent of nuclear pore"/>
    <property type="evidence" value="ECO:0007669"/>
    <property type="project" value="InterPro"/>
</dbReference>
<dbReference type="GO" id="GO:0015031">
    <property type="term" value="P:protein transport"/>
    <property type="evidence" value="ECO:0007669"/>
    <property type="project" value="UniProtKB-KW"/>
</dbReference>
<dbReference type="GO" id="GO:0008139">
    <property type="term" value="F:nuclear localization sequence binding"/>
    <property type="evidence" value="ECO:0007669"/>
    <property type="project" value="InterPro"/>
</dbReference>
<evidence type="ECO:0000256" key="6">
    <source>
        <dbReference type="ARBA" id="ARBA00023132"/>
    </source>
</evidence>
<dbReference type="eggNOG" id="ENOG502QR16">
    <property type="taxonomic scope" value="Eukaryota"/>
</dbReference>
<keyword evidence="5" id="KW-0811">Translocation</keyword>
<dbReference type="AlphaFoldDB" id="A0A0D3H7L8"/>
<dbReference type="InterPro" id="IPR024882">
    <property type="entry name" value="NUP58/p45/49"/>
</dbReference>
<feature type="compositionally biased region" description="Low complexity" evidence="8">
    <location>
        <begin position="33"/>
        <end position="62"/>
    </location>
</feature>
<dbReference type="Proteomes" id="UP000026960">
    <property type="component" value="Chromosome 9"/>
</dbReference>
<evidence type="ECO:0000313" key="9">
    <source>
        <dbReference type="EnsemblPlants" id="OBART09G12530.1"/>
    </source>
</evidence>
<keyword evidence="6" id="KW-0906">Nuclear pore complex</keyword>
<reference evidence="9" key="2">
    <citation type="submission" date="2015-03" db="UniProtKB">
        <authorList>
            <consortium name="EnsemblPlants"/>
        </authorList>
    </citation>
    <scope>IDENTIFICATION</scope>
</reference>
<keyword evidence="2" id="KW-0813">Transport</keyword>
<proteinExistence type="predicted"/>
<dbReference type="GO" id="GO:0005643">
    <property type="term" value="C:nuclear pore"/>
    <property type="evidence" value="ECO:0007669"/>
    <property type="project" value="UniProtKB-SubCell"/>
</dbReference>
<dbReference type="STRING" id="65489.A0A0D3H7L8"/>
<keyword evidence="7" id="KW-0539">Nucleus</keyword>
<dbReference type="Gramene" id="OBART09G12530.1">
    <property type="protein sequence ID" value="OBART09G12530.1"/>
    <property type="gene ID" value="OBART09G12530"/>
</dbReference>
<dbReference type="PaxDb" id="65489-OBART09G12530.1"/>
<keyword evidence="3" id="KW-0509">mRNA transport</keyword>
<dbReference type="GO" id="GO:0051028">
    <property type="term" value="P:mRNA transport"/>
    <property type="evidence" value="ECO:0007669"/>
    <property type="project" value="UniProtKB-KW"/>
</dbReference>
<evidence type="ECO:0000256" key="3">
    <source>
        <dbReference type="ARBA" id="ARBA00022816"/>
    </source>
</evidence>
<keyword evidence="4" id="KW-0653">Protein transport</keyword>
<dbReference type="PANTHER" id="PTHR13437:SF2">
    <property type="entry name" value="NUCLEOPORIN P58_P45"/>
    <property type="match status" value="1"/>
</dbReference>
<accession>A0A0D3H7L8</accession>
<dbReference type="EnsemblPlants" id="OBART09G12530.1">
    <property type="protein sequence ID" value="OBART09G12530.1"/>
    <property type="gene ID" value="OBART09G12530"/>
</dbReference>
<evidence type="ECO:0000313" key="10">
    <source>
        <dbReference type="Proteomes" id="UP000026960"/>
    </source>
</evidence>
<reference evidence="9" key="1">
    <citation type="journal article" date="2009" name="Rice">
        <title>De Novo Next Generation Sequencing of Plant Genomes.</title>
        <authorList>
            <person name="Rounsley S."/>
            <person name="Marri P.R."/>
            <person name="Yu Y."/>
            <person name="He R."/>
            <person name="Sisneros N."/>
            <person name="Goicoechea J.L."/>
            <person name="Lee S.J."/>
            <person name="Angelova A."/>
            <person name="Kudrna D."/>
            <person name="Luo M."/>
            <person name="Affourtit J."/>
            <person name="Desany B."/>
            <person name="Knight J."/>
            <person name="Niazi F."/>
            <person name="Egholm M."/>
            <person name="Wing R.A."/>
        </authorList>
    </citation>
    <scope>NUCLEOTIDE SEQUENCE [LARGE SCALE GENOMIC DNA]</scope>
    <source>
        <strain evidence="9">cv. IRGC 105608</strain>
    </source>
</reference>
<name>A0A0D3H7L8_9ORYZ</name>